<dbReference type="InterPro" id="IPR003781">
    <property type="entry name" value="CoA-bd"/>
</dbReference>
<sequence length="145" mass="16001">MEPLLHPSDTQLRSLLAQTQTIAVVGHSNQPQRPSYQIAQFLRQVGYRVYPVNPTVAEVAGHRCYRSLAEVPETVDLVNVFRRADSLPEIVEAAIAVGAKALWTQLGIYHDVAVRQALAAGLFVVTDACIQVEYLRLGLPRRSPS</sequence>
<gene>
    <name evidence="2" type="ORF">ACFVKH_00350</name>
</gene>
<dbReference type="PANTHER" id="PTHR33303">
    <property type="entry name" value="CYTOPLASMIC PROTEIN-RELATED"/>
    <property type="match status" value="1"/>
</dbReference>
<feature type="domain" description="CoA-binding" evidence="1">
    <location>
        <begin position="15"/>
        <end position="108"/>
    </location>
</feature>
<name>A0ABW6I968_9CYAN</name>
<proteinExistence type="predicted"/>
<comment type="caution">
    <text evidence="2">The sequence shown here is derived from an EMBL/GenBank/DDBJ whole genome shotgun (WGS) entry which is preliminary data.</text>
</comment>
<dbReference type="SMART" id="SM00881">
    <property type="entry name" value="CoA_binding"/>
    <property type="match status" value="1"/>
</dbReference>
<dbReference type="InterPro" id="IPR036291">
    <property type="entry name" value="NAD(P)-bd_dom_sf"/>
</dbReference>
<dbReference type="SUPFAM" id="SSF51735">
    <property type="entry name" value="NAD(P)-binding Rossmann-fold domains"/>
    <property type="match status" value="1"/>
</dbReference>
<dbReference type="PANTHER" id="PTHR33303:SF2">
    <property type="entry name" value="COA-BINDING DOMAIN-CONTAINING PROTEIN"/>
    <property type="match status" value="1"/>
</dbReference>
<evidence type="ECO:0000259" key="1">
    <source>
        <dbReference type="SMART" id="SM00881"/>
    </source>
</evidence>
<dbReference type="Pfam" id="PF13380">
    <property type="entry name" value="CoA_binding_2"/>
    <property type="match status" value="1"/>
</dbReference>
<dbReference type="Gene3D" id="3.40.50.720">
    <property type="entry name" value="NAD(P)-binding Rossmann-like Domain"/>
    <property type="match status" value="1"/>
</dbReference>
<keyword evidence="3" id="KW-1185">Reference proteome</keyword>
<dbReference type="RefSeq" id="WP_377960238.1">
    <property type="nucleotide sequence ID" value="NZ_JBHZOL010000002.1"/>
</dbReference>
<dbReference type="Proteomes" id="UP001600165">
    <property type="component" value="Unassembled WGS sequence"/>
</dbReference>
<accession>A0ABW6I968</accession>
<reference evidence="2 3" key="1">
    <citation type="submission" date="2024-10" db="EMBL/GenBank/DDBJ databases">
        <authorList>
            <person name="Ratan Roy A."/>
            <person name="Morales Sandoval P.H."/>
            <person name="De Los Santos Villalobos S."/>
            <person name="Chakraborty S."/>
            <person name="Mukherjee J."/>
        </authorList>
    </citation>
    <scope>NUCLEOTIDE SEQUENCE [LARGE SCALE GENOMIC DNA]</scope>
    <source>
        <strain evidence="2 3">S1</strain>
    </source>
</reference>
<evidence type="ECO:0000313" key="2">
    <source>
        <dbReference type="EMBL" id="MFE4104705.1"/>
    </source>
</evidence>
<evidence type="ECO:0000313" key="3">
    <source>
        <dbReference type="Proteomes" id="UP001600165"/>
    </source>
</evidence>
<dbReference type="EMBL" id="JBHZOL010000002">
    <property type="protein sequence ID" value="MFE4104705.1"/>
    <property type="molecule type" value="Genomic_DNA"/>
</dbReference>
<protein>
    <submittedName>
        <fullName evidence="2">CoA-binding protein</fullName>
    </submittedName>
</protein>
<organism evidence="2 3">
    <name type="scientific">Almyronema epifaneia S1</name>
    <dbReference type="NCBI Taxonomy" id="2991925"/>
    <lineage>
        <taxon>Bacteria</taxon>
        <taxon>Bacillati</taxon>
        <taxon>Cyanobacteriota</taxon>
        <taxon>Cyanophyceae</taxon>
        <taxon>Nodosilineales</taxon>
        <taxon>Nodosilineaceae</taxon>
        <taxon>Almyronema</taxon>
        <taxon>Almyronema epifaneia</taxon>
    </lineage>
</organism>